<name>A0ABR1T8U4_9PEZI</name>
<accession>A0ABR1T8U4</accession>
<gene>
    <name evidence="1" type="ORF">PG994_013499</name>
</gene>
<evidence type="ECO:0000313" key="1">
    <source>
        <dbReference type="EMBL" id="KAK8043016.1"/>
    </source>
</evidence>
<evidence type="ECO:0000313" key="2">
    <source>
        <dbReference type="Proteomes" id="UP001480595"/>
    </source>
</evidence>
<organism evidence="1 2">
    <name type="scientific">Apiospora phragmitis</name>
    <dbReference type="NCBI Taxonomy" id="2905665"/>
    <lineage>
        <taxon>Eukaryota</taxon>
        <taxon>Fungi</taxon>
        <taxon>Dikarya</taxon>
        <taxon>Ascomycota</taxon>
        <taxon>Pezizomycotina</taxon>
        <taxon>Sordariomycetes</taxon>
        <taxon>Xylariomycetidae</taxon>
        <taxon>Amphisphaeriales</taxon>
        <taxon>Apiosporaceae</taxon>
        <taxon>Apiospora</taxon>
    </lineage>
</organism>
<dbReference type="RefSeq" id="XP_066709869.1">
    <property type="nucleotide sequence ID" value="XM_066864908.1"/>
</dbReference>
<reference evidence="1 2" key="1">
    <citation type="submission" date="2023-01" db="EMBL/GenBank/DDBJ databases">
        <title>Analysis of 21 Apiospora genomes using comparative genomics revels a genus with tremendous synthesis potential of carbohydrate active enzymes and secondary metabolites.</title>
        <authorList>
            <person name="Sorensen T."/>
        </authorList>
    </citation>
    <scope>NUCLEOTIDE SEQUENCE [LARGE SCALE GENOMIC DNA]</scope>
    <source>
        <strain evidence="1 2">CBS 135458</strain>
    </source>
</reference>
<dbReference type="Proteomes" id="UP001480595">
    <property type="component" value="Unassembled WGS sequence"/>
</dbReference>
<comment type="caution">
    <text evidence="1">The sequence shown here is derived from an EMBL/GenBank/DDBJ whole genome shotgun (WGS) entry which is preliminary data.</text>
</comment>
<keyword evidence="2" id="KW-1185">Reference proteome</keyword>
<dbReference type="EMBL" id="JAQQWL010000013">
    <property type="protein sequence ID" value="KAK8043016.1"/>
    <property type="molecule type" value="Genomic_DNA"/>
</dbReference>
<proteinExistence type="predicted"/>
<dbReference type="GeneID" id="92097971"/>
<protein>
    <submittedName>
        <fullName evidence="1">Uncharacterized protein</fullName>
    </submittedName>
</protein>
<sequence length="132" mass="14113">MVLEHHRRTLFQHQHQAQVYPCRGLRYLCHVFLHDRFTRWEQLASFIGLAGVVLMARPISLFAATAAAAKDPTAIAGAVSVVGPVAEGEEASPVAATTTTELTPAERLIAIMAALIGALGGARVRSPHPHCA</sequence>